<dbReference type="GO" id="GO:0046872">
    <property type="term" value="F:metal ion binding"/>
    <property type="evidence" value="ECO:0007669"/>
    <property type="project" value="UniProtKB-KW"/>
</dbReference>
<dbReference type="Proteomes" id="UP000027222">
    <property type="component" value="Unassembled WGS sequence"/>
</dbReference>
<dbReference type="HOGENOM" id="CLU_2242900_0_0_1"/>
<evidence type="ECO:0000256" key="1">
    <source>
        <dbReference type="ARBA" id="ARBA00001968"/>
    </source>
</evidence>
<dbReference type="AlphaFoldDB" id="A0A067SGV0"/>
<evidence type="ECO:0000313" key="5">
    <source>
        <dbReference type="Proteomes" id="UP000027222"/>
    </source>
</evidence>
<comment type="cofactor">
    <cofactor evidence="1">
        <name>a divalent metal cation</name>
        <dbReference type="ChEBI" id="CHEBI:60240"/>
    </cofactor>
</comment>
<proteinExistence type="predicted"/>
<dbReference type="EMBL" id="KL142429">
    <property type="protein sequence ID" value="KDR65953.1"/>
    <property type="molecule type" value="Genomic_DNA"/>
</dbReference>
<keyword evidence="5" id="KW-1185">Reference proteome</keyword>
<feature type="non-terminal residue" evidence="4">
    <location>
        <position position="1"/>
    </location>
</feature>
<keyword evidence="2" id="KW-0479">Metal-binding</keyword>
<evidence type="ECO:0000313" key="4">
    <source>
        <dbReference type="EMBL" id="KDR65953.1"/>
    </source>
</evidence>
<organism evidence="4 5">
    <name type="scientific">Galerina marginata (strain CBS 339.88)</name>
    <dbReference type="NCBI Taxonomy" id="685588"/>
    <lineage>
        <taxon>Eukaryota</taxon>
        <taxon>Fungi</taxon>
        <taxon>Dikarya</taxon>
        <taxon>Basidiomycota</taxon>
        <taxon>Agaricomycotina</taxon>
        <taxon>Agaricomycetes</taxon>
        <taxon>Agaricomycetidae</taxon>
        <taxon>Agaricales</taxon>
        <taxon>Agaricineae</taxon>
        <taxon>Strophariaceae</taxon>
        <taxon>Galerina</taxon>
    </lineage>
</organism>
<dbReference type="STRING" id="685588.A0A067SGV0"/>
<accession>A0A067SGV0</accession>
<protein>
    <recommendedName>
        <fullName evidence="3">DDE Tnp4 domain-containing protein</fullName>
    </recommendedName>
</protein>
<name>A0A067SGV0_GALM3</name>
<gene>
    <name evidence="4" type="ORF">GALMADRAFT_81317</name>
</gene>
<dbReference type="Pfam" id="PF13359">
    <property type="entry name" value="DDE_Tnp_4"/>
    <property type="match status" value="1"/>
</dbReference>
<sequence>DYWVVAPYKAPENNCPRNTEFNNHVSILRIWSEHAIGYLKGRFQSLKGLHIQIKDETTHIIATIGLLHALASIPLLSSTRQRSSIEKILITMSLNLRITLSLTKA</sequence>
<dbReference type="OrthoDB" id="2649667at2759"/>
<dbReference type="InterPro" id="IPR027806">
    <property type="entry name" value="HARBI1_dom"/>
</dbReference>
<reference evidence="5" key="1">
    <citation type="journal article" date="2014" name="Proc. Natl. Acad. Sci. U.S.A.">
        <title>Extensive sampling of basidiomycete genomes demonstrates inadequacy of the white-rot/brown-rot paradigm for wood decay fungi.</title>
        <authorList>
            <person name="Riley R."/>
            <person name="Salamov A.A."/>
            <person name="Brown D.W."/>
            <person name="Nagy L.G."/>
            <person name="Floudas D."/>
            <person name="Held B.W."/>
            <person name="Levasseur A."/>
            <person name="Lombard V."/>
            <person name="Morin E."/>
            <person name="Otillar R."/>
            <person name="Lindquist E.A."/>
            <person name="Sun H."/>
            <person name="LaButti K.M."/>
            <person name="Schmutz J."/>
            <person name="Jabbour D."/>
            <person name="Luo H."/>
            <person name="Baker S.E."/>
            <person name="Pisabarro A.G."/>
            <person name="Walton J.D."/>
            <person name="Blanchette R.A."/>
            <person name="Henrissat B."/>
            <person name="Martin F."/>
            <person name="Cullen D."/>
            <person name="Hibbett D.S."/>
            <person name="Grigoriev I.V."/>
        </authorList>
    </citation>
    <scope>NUCLEOTIDE SEQUENCE [LARGE SCALE GENOMIC DNA]</scope>
    <source>
        <strain evidence="5">CBS 339.88</strain>
    </source>
</reference>
<evidence type="ECO:0000256" key="2">
    <source>
        <dbReference type="ARBA" id="ARBA00022723"/>
    </source>
</evidence>
<evidence type="ECO:0000259" key="3">
    <source>
        <dbReference type="Pfam" id="PF13359"/>
    </source>
</evidence>
<feature type="domain" description="DDE Tnp4" evidence="3">
    <location>
        <begin position="3"/>
        <end position="68"/>
    </location>
</feature>